<protein>
    <recommendedName>
        <fullName evidence="2">DUF4283 domain-containing protein</fullName>
    </recommendedName>
</protein>
<comment type="caution">
    <text evidence="1">The sequence shown here is derived from an EMBL/GenBank/DDBJ whole genome shotgun (WGS) entry which is preliminary data.</text>
</comment>
<reference evidence="1" key="1">
    <citation type="submission" date="2020-06" db="EMBL/GenBank/DDBJ databases">
        <authorList>
            <person name="Li T."/>
            <person name="Hu X."/>
            <person name="Zhang T."/>
            <person name="Song X."/>
            <person name="Zhang H."/>
            <person name="Dai N."/>
            <person name="Sheng W."/>
            <person name="Hou X."/>
            <person name="Wei L."/>
        </authorList>
    </citation>
    <scope>NUCLEOTIDE SEQUENCE</scope>
    <source>
        <strain evidence="1">G02</strain>
        <tissue evidence="1">Leaf</tissue>
    </source>
</reference>
<evidence type="ECO:0008006" key="2">
    <source>
        <dbReference type="Google" id="ProtNLM"/>
    </source>
</evidence>
<gene>
    <name evidence="1" type="ORF">Sradi_2081000</name>
</gene>
<dbReference type="PANTHER" id="PTHR31286:SF165">
    <property type="entry name" value="DUF4283 DOMAIN-CONTAINING PROTEIN"/>
    <property type="match status" value="1"/>
</dbReference>
<dbReference type="AlphaFoldDB" id="A0AAW2TI76"/>
<dbReference type="EMBL" id="JACGWJ010000008">
    <property type="protein sequence ID" value="KAL0404402.1"/>
    <property type="molecule type" value="Genomic_DNA"/>
</dbReference>
<dbReference type="PANTHER" id="PTHR31286">
    <property type="entry name" value="GLYCINE-RICH CELL WALL STRUCTURAL PROTEIN 1.8-LIKE"/>
    <property type="match status" value="1"/>
</dbReference>
<dbReference type="InterPro" id="IPR040256">
    <property type="entry name" value="At4g02000-like"/>
</dbReference>
<name>A0AAW2TI76_SESRA</name>
<sequence length="249" mass="27679">MEDVIDGGPWLFQGQPIVLQWWERGLSLRKHSHMQVPIWIKLKHLPVELWIEAGLSTVASGVGKPLYTDIITRSCARLDYARVCVMLDYNAKLPKHIVVLLPSNDEGQTAPCKVDVEYEWIPCKCVRCRALGHSQANCPLNKDSKKPPVNVYVPRKVQVVQPHATRIDQSNKNGHGINLGTQNQEAIHSDVVGASVDDVLLPSLTTISPHQGKGKEIVLYDPFLPLFLEGETGKSPWGPNERSPNASFS</sequence>
<proteinExistence type="predicted"/>
<accession>A0AAW2TI76</accession>
<organism evidence="1">
    <name type="scientific">Sesamum radiatum</name>
    <name type="common">Black benniseed</name>
    <dbReference type="NCBI Taxonomy" id="300843"/>
    <lineage>
        <taxon>Eukaryota</taxon>
        <taxon>Viridiplantae</taxon>
        <taxon>Streptophyta</taxon>
        <taxon>Embryophyta</taxon>
        <taxon>Tracheophyta</taxon>
        <taxon>Spermatophyta</taxon>
        <taxon>Magnoliopsida</taxon>
        <taxon>eudicotyledons</taxon>
        <taxon>Gunneridae</taxon>
        <taxon>Pentapetalae</taxon>
        <taxon>asterids</taxon>
        <taxon>lamiids</taxon>
        <taxon>Lamiales</taxon>
        <taxon>Pedaliaceae</taxon>
        <taxon>Sesamum</taxon>
    </lineage>
</organism>
<reference evidence="1" key="2">
    <citation type="journal article" date="2024" name="Plant">
        <title>Genomic evolution and insights into agronomic trait innovations of Sesamum species.</title>
        <authorList>
            <person name="Miao H."/>
            <person name="Wang L."/>
            <person name="Qu L."/>
            <person name="Liu H."/>
            <person name="Sun Y."/>
            <person name="Le M."/>
            <person name="Wang Q."/>
            <person name="Wei S."/>
            <person name="Zheng Y."/>
            <person name="Lin W."/>
            <person name="Duan Y."/>
            <person name="Cao H."/>
            <person name="Xiong S."/>
            <person name="Wang X."/>
            <person name="Wei L."/>
            <person name="Li C."/>
            <person name="Ma Q."/>
            <person name="Ju M."/>
            <person name="Zhao R."/>
            <person name="Li G."/>
            <person name="Mu C."/>
            <person name="Tian Q."/>
            <person name="Mei H."/>
            <person name="Zhang T."/>
            <person name="Gao T."/>
            <person name="Zhang H."/>
        </authorList>
    </citation>
    <scope>NUCLEOTIDE SEQUENCE</scope>
    <source>
        <strain evidence="1">G02</strain>
    </source>
</reference>
<evidence type="ECO:0000313" key="1">
    <source>
        <dbReference type="EMBL" id="KAL0404402.1"/>
    </source>
</evidence>